<dbReference type="InterPro" id="IPR029044">
    <property type="entry name" value="Nucleotide-diphossugar_trans"/>
</dbReference>
<comment type="caution">
    <text evidence="10">The sequence shown here is derived from an EMBL/GenBank/DDBJ whole genome shotgun (WGS) entry which is preliminary data.</text>
</comment>
<dbReference type="InterPro" id="IPR013482">
    <property type="entry name" value="Molybde_CF_guanTrfase"/>
</dbReference>
<keyword evidence="7 8" id="KW-0501">Molybdenum cofactor biosynthesis</keyword>
<evidence type="ECO:0000256" key="4">
    <source>
        <dbReference type="ARBA" id="ARBA00022741"/>
    </source>
</evidence>
<feature type="binding site" evidence="8">
    <location>
        <position position="60"/>
    </location>
    <ligand>
        <name>GTP</name>
        <dbReference type="ChEBI" id="CHEBI:37565"/>
    </ligand>
</feature>
<dbReference type="Proteomes" id="UP000275461">
    <property type="component" value="Unassembled WGS sequence"/>
</dbReference>
<evidence type="ECO:0000256" key="3">
    <source>
        <dbReference type="ARBA" id="ARBA00022723"/>
    </source>
</evidence>
<dbReference type="GO" id="GO:0061603">
    <property type="term" value="F:molybdenum cofactor guanylyltransferase activity"/>
    <property type="evidence" value="ECO:0007669"/>
    <property type="project" value="UniProtKB-EC"/>
</dbReference>
<feature type="binding site" evidence="8">
    <location>
        <position position="32"/>
    </location>
    <ligand>
        <name>GTP</name>
        <dbReference type="ChEBI" id="CHEBI:37565"/>
    </ligand>
</feature>
<dbReference type="EC" id="2.7.7.77" evidence="8"/>
<dbReference type="Gene3D" id="3.90.550.10">
    <property type="entry name" value="Spore Coat Polysaccharide Biosynthesis Protein SpsA, Chain A"/>
    <property type="match status" value="1"/>
</dbReference>
<dbReference type="CDD" id="cd02503">
    <property type="entry name" value="MobA"/>
    <property type="match status" value="1"/>
</dbReference>
<keyword evidence="10" id="KW-0548">Nucleotidyltransferase</keyword>
<comment type="function">
    <text evidence="8">Transfers a GMP moiety from GTP to Mo-molybdopterin (Mo-MPT) cofactor (Moco or molybdenum cofactor) to form Mo-molybdopterin guanine dinucleotide (Mo-MGD) cofactor.</text>
</comment>
<evidence type="ECO:0000256" key="6">
    <source>
        <dbReference type="ARBA" id="ARBA00023134"/>
    </source>
</evidence>
<evidence type="ECO:0000256" key="5">
    <source>
        <dbReference type="ARBA" id="ARBA00022842"/>
    </source>
</evidence>
<comment type="catalytic activity">
    <reaction evidence="8">
        <text>Mo-molybdopterin + GTP + H(+) = Mo-molybdopterin guanine dinucleotide + diphosphate</text>
        <dbReference type="Rhea" id="RHEA:34243"/>
        <dbReference type="ChEBI" id="CHEBI:15378"/>
        <dbReference type="ChEBI" id="CHEBI:33019"/>
        <dbReference type="ChEBI" id="CHEBI:37565"/>
        <dbReference type="ChEBI" id="CHEBI:71302"/>
        <dbReference type="ChEBI" id="CHEBI:71310"/>
        <dbReference type="EC" id="2.7.7.77"/>
    </reaction>
</comment>
<name>A0A498CB57_9GAMM</name>
<feature type="binding site" evidence="8">
    <location>
        <position position="108"/>
    </location>
    <ligand>
        <name>GTP</name>
        <dbReference type="ChEBI" id="CHEBI:37565"/>
    </ligand>
</feature>
<dbReference type="PANTHER" id="PTHR19136">
    <property type="entry name" value="MOLYBDENUM COFACTOR GUANYLYLTRANSFERASE"/>
    <property type="match status" value="1"/>
</dbReference>
<feature type="binding site" evidence="8">
    <location>
        <position position="78"/>
    </location>
    <ligand>
        <name>GTP</name>
        <dbReference type="ChEBI" id="CHEBI:37565"/>
    </ligand>
</feature>
<organism evidence="10 11">
    <name type="scientific">Alkalispirillum mobile</name>
    <dbReference type="NCBI Taxonomy" id="85925"/>
    <lineage>
        <taxon>Bacteria</taxon>
        <taxon>Pseudomonadati</taxon>
        <taxon>Pseudomonadota</taxon>
        <taxon>Gammaproteobacteria</taxon>
        <taxon>Chromatiales</taxon>
        <taxon>Ectothiorhodospiraceae</taxon>
        <taxon>Alkalispirillum</taxon>
    </lineage>
</organism>
<keyword evidence="3 8" id="KW-0479">Metal-binding</keyword>
<feature type="binding site" evidence="8">
    <location>
        <position position="108"/>
    </location>
    <ligand>
        <name>Mg(2+)</name>
        <dbReference type="ChEBI" id="CHEBI:18420"/>
    </ligand>
</feature>
<evidence type="ECO:0000259" key="9">
    <source>
        <dbReference type="Pfam" id="PF12804"/>
    </source>
</evidence>
<comment type="subunit">
    <text evidence="8">Monomer.</text>
</comment>
<evidence type="ECO:0000256" key="1">
    <source>
        <dbReference type="ARBA" id="ARBA00022490"/>
    </source>
</evidence>
<dbReference type="SUPFAM" id="SSF53448">
    <property type="entry name" value="Nucleotide-diphospho-sugar transferases"/>
    <property type="match status" value="1"/>
</dbReference>
<feature type="domain" description="MobA-like NTP transferase" evidence="9">
    <location>
        <begin position="16"/>
        <end position="173"/>
    </location>
</feature>
<keyword evidence="5 8" id="KW-0460">Magnesium</keyword>
<evidence type="ECO:0000313" key="11">
    <source>
        <dbReference type="Proteomes" id="UP000275461"/>
    </source>
</evidence>
<dbReference type="GO" id="GO:0005525">
    <property type="term" value="F:GTP binding"/>
    <property type="evidence" value="ECO:0007669"/>
    <property type="project" value="UniProtKB-UniRule"/>
</dbReference>
<dbReference type="GO" id="GO:0046872">
    <property type="term" value="F:metal ion binding"/>
    <property type="evidence" value="ECO:0007669"/>
    <property type="project" value="UniProtKB-KW"/>
</dbReference>
<dbReference type="PANTHER" id="PTHR19136:SF81">
    <property type="entry name" value="MOLYBDENUM COFACTOR GUANYLYLTRANSFERASE"/>
    <property type="match status" value="1"/>
</dbReference>
<keyword evidence="4 8" id="KW-0547">Nucleotide-binding</keyword>
<dbReference type="GO" id="GO:1902758">
    <property type="term" value="P:bis(molybdopterin guanine dinucleotide)molybdenum biosynthetic process"/>
    <property type="evidence" value="ECO:0007669"/>
    <property type="project" value="TreeGrafter"/>
</dbReference>
<gene>
    <name evidence="8" type="primary">mobA</name>
    <name evidence="10" type="ORF">DFR31_0163</name>
</gene>
<comment type="similarity">
    <text evidence="8">Belongs to the MobA family.</text>
</comment>
<dbReference type="OrthoDB" id="9788394at2"/>
<dbReference type="EMBL" id="RCDA01000001">
    <property type="protein sequence ID" value="RLK50270.1"/>
    <property type="molecule type" value="Genomic_DNA"/>
</dbReference>
<dbReference type="RefSeq" id="WP_121440772.1">
    <property type="nucleotide sequence ID" value="NZ_RCDA01000001.1"/>
</dbReference>
<reference evidence="10 11" key="1">
    <citation type="submission" date="2018-10" db="EMBL/GenBank/DDBJ databases">
        <title>Genomic Encyclopedia of Type Strains, Phase IV (KMG-IV): sequencing the most valuable type-strain genomes for metagenomic binning, comparative biology and taxonomic classification.</title>
        <authorList>
            <person name="Goeker M."/>
        </authorList>
    </citation>
    <scope>NUCLEOTIDE SEQUENCE [LARGE SCALE GENOMIC DNA]</scope>
    <source>
        <strain evidence="10 11">DSM 12769</strain>
    </source>
</reference>
<sequence>MHENSNTPRESEAITGVILAGGQARRMGGQDKGLLSLAGQPMIHWVLEALAPQVDHLLINANRHHHRYQRFGHPVIPDRLPDYPGPLAGMLAGMETAATGFIAIVPCDAPLLPGDLVARLAQTRDEQDADIVTAQCGGRLQPTFALIRCTLATDLYEYLTSGQGKIDRWYRQHRLAVLDMEEQAEAFINVNTPEELEDLETRFRQE</sequence>
<comment type="domain">
    <text evidence="8">The N-terminal domain determines nucleotide recognition and specific binding, while the C-terminal domain determines the specific binding to the target protein.</text>
</comment>
<dbReference type="InterPro" id="IPR025877">
    <property type="entry name" value="MobA-like_NTP_Trfase"/>
</dbReference>
<keyword evidence="2 8" id="KW-0808">Transferase</keyword>
<evidence type="ECO:0000256" key="8">
    <source>
        <dbReference type="HAMAP-Rule" id="MF_00316"/>
    </source>
</evidence>
<keyword evidence="11" id="KW-1185">Reference proteome</keyword>
<evidence type="ECO:0000256" key="7">
    <source>
        <dbReference type="ARBA" id="ARBA00023150"/>
    </source>
</evidence>
<evidence type="ECO:0000256" key="2">
    <source>
        <dbReference type="ARBA" id="ARBA00022679"/>
    </source>
</evidence>
<comment type="subcellular location">
    <subcellularLocation>
        <location evidence="8">Cytoplasm</location>
    </subcellularLocation>
</comment>
<accession>A0A498CB57</accession>
<keyword evidence="6 8" id="KW-0342">GTP-binding</keyword>
<dbReference type="GO" id="GO:0005737">
    <property type="term" value="C:cytoplasm"/>
    <property type="evidence" value="ECO:0007669"/>
    <property type="project" value="UniProtKB-SubCell"/>
</dbReference>
<keyword evidence="1 8" id="KW-0963">Cytoplasm</keyword>
<evidence type="ECO:0000313" key="10">
    <source>
        <dbReference type="EMBL" id="RLK50270.1"/>
    </source>
</evidence>
<dbReference type="Pfam" id="PF12804">
    <property type="entry name" value="NTP_transf_3"/>
    <property type="match status" value="1"/>
</dbReference>
<dbReference type="NCBIfam" id="TIGR02665">
    <property type="entry name" value="molyb_mobA"/>
    <property type="match status" value="1"/>
</dbReference>
<feature type="binding site" evidence="8">
    <location>
        <begin position="19"/>
        <end position="21"/>
    </location>
    <ligand>
        <name>GTP</name>
        <dbReference type="ChEBI" id="CHEBI:37565"/>
    </ligand>
</feature>
<protein>
    <recommendedName>
        <fullName evidence="8">Molybdenum cofactor guanylyltransferase</fullName>
        <shortName evidence="8">MoCo guanylyltransferase</shortName>
        <ecNumber evidence="8">2.7.7.77</ecNumber>
    </recommendedName>
    <alternativeName>
        <fullName evidence="8">GTP:molybdopterin guanylyltransferase</fullName>
    </alternativeName>
    <alternativeName>
        <fullName evidence="8">Mo-MPT guanylyltransferase</fullName>
    </alternativeName>
    <alternativeName>
        <fullName evidence="8">Molybdopterin guanylyltransferase</fullName>
    </alternativeName>
    <alternativeName>
        <fullName evidence="8">Molybdopterin-guanine dinucleotide synthase</fullName>
        <shortName evidence="8">MGD synthase</shortName>
    </alternativeName>
</protein>
<dbReference type="HAMAP" id="MF_00316">
    <property type="entry name" value="MobA"/>
    <property type="match status" value="1"/>
</dbReference>
<comment type="cofactor">
    <cofactor evidence="8">
        <name>Mg(2+)</name>
        <dbReference type="ChEBI" id="CHEBI:18420"/>
    </cofactor>
</comment>
<proteinExistence type="inferred from homology"/>
<dbReference type="AlphaFoldDB" id="A0A498CB57"/>